<dbReference type="Proteomes" id="UP000598297">
    <property type="component" value="Unassembled WGS sequence"/>
</dbReference>
<dbReference type="PROSITE" id="PS51257">
    <property type="entry name" value="PROKAR_LIPOPROTEIN"/>
    <property type="match status" value="1"/>
</dbReference>
<feature type="chain" id="PRO_5039128135" description="Lipoprotein" evidence="2">
    <location>
        <begin position="26"/>
        <end position="68"/>
    </location>
</feature>
<comment type="caution">
    <text evidence="3">The sequence shown here is derived from an EMBL/GenBank/DDBJ whole genome shotgun (WGS) entry which is preliminary data.</text>
</comment>
<evidence type="ECO:0000256" key="2">
    <source>
        <dbReference type="SAM" id="SignalP"/>
    </source>
</evidence>
<name>A0A964UV29_9ACTN</name>
<dbReference type="AlphaFoldDB" id="A0A964UV29"/>
<proteinExistence type="predicted"/>
<evidence type="ECO:0000256" key="1">
    <source>
        <dbReference type="SAM" id="MobiDB-lite"/>
    </source>
</evidence>
<keyword evidence="4" id="KW-1185">Reference proteome</keyword>
<accession>A0A964UV29</accession>
<evidence type="ECO:0000313" key="3">
    <source>
        <dbReference type="EMBL" id="NBE55051.1"/>
    </source>
</evidence>
<organism evidence="3 4">
    <name type="scientific">Streptomyces boluensis</name>
    <dbReference type="NCBI Taxonomy" id="1775135"/>
    <lineage>
        <taxon>Bacteria</taxon>
        <taxon>Bacillati</taxon>
        <taxon>Actinomycetota</taxon>
        <taxon>Actinomycetes</taxon>
        <taxon>Kitasatosporales</taxon>
        <taxon>Streptomycetaceae</taxon>
        <taxon>Streptomyces</taxon>
    </lineage>
</organism>
<feature type="signal peptide" evidence="2">
    <location>
        <begin position="1"/>
        <end position="25"/>
    </location>
</feature>
<feature type="region of interest" description="Disordered" evidence="1">
    <location>
        <begin position="31"/>
        <end position="68"/>
    </location>
</feature>
<reference evidence="3" key="1">
    <citation type="submission" date="2020-01" db="EMBL/GenBank/DDBJ databases">
        <title>Whole-genome analyses of novel actinobacteria.</title>
        <authorList>
            <person name="Sahin N."/>
        </authorList>
    </citation>
    <scope>NUCLEOTIDE SEQUENCE</scope>
    <source>
        <strain evidence="3">YC537</strain>
    </source>
</reference>
<gene>
    <name evidence="3" type="ORF">GUY60_27220</name>
</gene>
<protein>
    <recommendedName>
        <fullName evidence="5">Lipoprotein</fullName>
    </recommendedName>
</protein>
<evidence type="ECO:0008006" key="5">
    <source>
        <dbReference type="Google" id="ProtNLM"/>
    </source>
</evidence>
<dbReference type="RefSeq" id="WP_161702451.1">
    <property type="nucleotide sequence ID" value="NZ_JAAAHS010000277.1"/>
</dbReference>
<keyword evidence="2" id="KW-0732">Signal</keyword>
<dbReference type="EMBL" id="JAAAHS010000277">
    <property type="protein sequence ID" value="NBE55051.1"/>
    <property type="molecule type" value="Genomic_DNA"/>
</dbReference>
<evidence type="ECO:0000313" key="4">
    <source>
        <dbReference type="Proteomes" id="UP000598297"/>
    </source>
</evidence>
<sequence length="68" mass="6937">MSMNPRRTHLCIVAAAAIAAVSTGACSVAASHDRTPQAATVGMTHSAPTADTHTDSPPQPDGADQVRR</sequence>